<dbReference type="GO" id="GO:0009236">
    <property type="term" value="P:cobalamin biosynthetic process"/>
    <property type="evidence" value="ECO:0007669"/>
    <property type="project" value="UniProtKB-UniRule"/>
</dbReference>
<dbReference type="Gene3D" id="3.30.950.10">
    <property type="entry name" value="Methyltransferase, Cobalt-precorrin-4 Transmethylase, Domain 2"/>
    <property type="match status" value="1"/>
</dbReference>
<evidence type="ECO:0000256" key="3">
    <source>
        <dbReference type="ARBA" id="ARBA00022573"/>
    </source>
</evidence>
<keyword evidence="4" id="KW-0489">Methyltransferase</keyword>
<feature type="domain" description="Tetrapyrrole methylase" evidence="8">
    <location>
        <begin position="4"/>
        <end position="218"/>
    </location>
</feature>
<dbReference type="UniPathway" id="UPA00148"/>
<dbReference type="InterPro" id="IPR014777">
    <property type="entry name" value="4pyrrole_Mease_sub1"/>
</dbReference>
<dbReference type="EMBL" id="AZHW01000534">
    <property type="protein sequence ID" value="ETW98653.1"/>
    <property type="molecule type" value="Genomic_DNA"/>
</dbReference>
<dbReference type="PIRSF" id="PIRSF036427">
    <property type="entry name" value="Precrrn-2_mtase"/>
    <property type="match status" value="1"/>
</dbReference>
<keyword evidence="5" id="KW-0808">Transferase</keyword>
<proteinExistence type="inferred from homology"/>
<dbReference type="Pfam" id="PF00590">
    <property type="entry name" value="TP_methylase"/>
    <property type="match status" value="1"/>
</dbReference>
<dbReference type="InterPro" id="IPR000878">
    <property type="entry name" value="4pyrrol_Mease"/>
</dbReference>
<evidence type="ECO:0000256" key="5">
    <source>
        <dbReference type="ARBA" id="ARBA00022679"/>
    </source>
</evidence>
<accession>W4LKM3</accession>
<organism evidence="9 10">
    <name type="scientific">Entotheonella factor</name>
    <dbReference type="NCBI Taxonomy" id="1429438"/>
    <lineage>
        <taxon>Bacteria</taxon>
        <taxon>Pseudomonadati</taxon>
        <taxon>Nitrospinota/Tectimicrobiota group</taxon>
        <taxon>Candidatus Tectimicrobiota</taxon>
        <taxon>Candidatus Entotheonellia</taxon>
        <taxon>Candidatus Entotheonellales</taxon>
        <taxon>Candidatus Entotheonellaceae</taxon>
        <taxon>Candidatus Entotheonella</taxon>
    </lineage>
</organism>
<dbReference type="GO" id="GO:0032259">
    <property type="term" value="P:methylation"/>
    <property type="evidence" value="ECO:0007669"/>
    <property type="project" value="UniProtKB-KW"/>
</dbReference>
<evidence type="ECO:0000259" key="8">
    <source>
        <dbReference type="Pfam" id="PF00590"/>
    </source>
</evidence>
<dbReference type="InterPro" id="IPR012382">
    <property type="entry name" value="CobI/CbiL"/>
</dbReference>
<dbReference type="CDD" id="cd11645">
    <property type="entry name" value="Precorrin_2_C20_MT"/>
    <property type="match status" value="1"/>
</dbReference>
<evidence type="ECO:0000256" key="4">
    <source>
        <dbReference type="ARBA" id="ARBA00022603"/>
    </source>
</evidence>
<dbReference type="InterPro" id="IPR035996">
    <property type="entry name" value="4pyrrol_Methylase_sf"/>
</dbReference>
<keyword evidence="3" id="KW-0169">Cobalamin biosynthesis</keyword>
<sequence>MIGTFYGVGVGPGDPELLTQKAVRVLGEVDWIFHPYDNPDGTSFSKRIIAPLGLPDSKFKSVHLTMSRDRSKDRQTYDVAADAIFSELRQGRSVAWITQGDPFFYSTFMYLYEQMRKRYPEVSIEVIPGVTSPSAASARAGVPISRLHEKVAVLPATYGLEALPGLLDEFATVFLMKVNRVFDQLLEILAGLPTPVQAIYMEKVGTAEERIVTDLETLKGENLPYFSLVLLRRHSDERDGV</sequence>
<comment type="pathway">
    <text evidence="1">Cofactor biosynthesis; adenosylcobalamin biosynthesis.</text>
</comment>
<dbReference type="NCBIfam" id="TIGR01467">
    <property type="entry name" value="cobI_cbiL"/>
    <property type="match status" value="1"/>
</dbReference>
<evidence type="ECO:0000256" key="6">
    <source>
        <dbReference type="ARBA" id="ARBA00022691"/>
    </source>
</evidence>
<dbReference type="Proteomes" id="UP000019141">
    <property type="component" value="Unassembled WGS sequence"/>
</dbReference>
<dbReference type="InterPro" id="IPR006364">
    <property type="entry name" value="CobI/CbiL/CobIJ_dom"/>
</dbReference>
<dbReference type="AlphaFoldDB" id="W4LKM3"/>
<gene>
    <name evidence="9" type="ORF">ETSY1_17925</name>
</gene>
<dbReference type="HOGENOM" id="CLU_076014_2_1_7"/>
<dbReference type="InterPro" id="IPR014776">
    <property type="entry name" value="4pyrrole_Mease_sub2"/>
</dbReference>
<evidence type="ECO:0000256" key="1">
    <source>
        <dbReference type="ARBA" id="ARBA00004953"/>
    </source>
</evidence>
<keyword evidence="6" id="KW-0949">S-adenosyl-L-methionine</keyword>
<evidence type="ECO:0000313" key="9">
    <source>
        <dbReference type="EMBL" id="ETW98653.1"/>
    </source>
</evidence>
<evidence type="ECO:0000256" key="2">
    <source>
        <dbReference type="ARBA" id="ARBA00005879"/>
    </source>
</evidence>
<name>W4LKM3_ENTF1</name>
<dbReference type="SUPFAM" id="SSF53790">
    <property type="entry name" value="Tetrapyrrole methylase"/>
    <property type="match status" value="1"/>
</dbReference>
<reference evidence="9 10" key="1">
    <citation type="journal article" date="2014" name="Nature">
        <title>An environmental bacterial taxon with a large and distinct metabolic repertoire.</title>
        <authorList>
            <person name="Wilson M.C."/>
            <person name="Mori T."/>
            <person name="Ruckert C."/>
            <person name="Uria A.R."/>
            <person name="Helf M.J."/>
            <person name="Takada K."/>
            <person name="Gernert C."/>
            <person name="Steffens U.A."/>
            <person name="Heycke N."/>
            <person name="Schmitt S."/>
            <person name="Rinke C."/>
            <person name="Helfrich E.J."/>
            <person name="Brachmann A.O."/>
            <person name="Gurgui C."/>
            <person name="Wakimoto T."/>
            <person name="Kracht M."/>
            <person name="Crusemann M."/>
            <person name="Hentschel U."/>
            <person name="Abe I."/>
            <person name="Matsunaga S."/>
            <person name="Kalinowski J."/>
            <person name="Takeyama H."/>
            <person name="Piel J."/>
        </authorList>
    </citation>
    <scope>NUCLEOTIDE SEQUENCE [LARGE SCALE GENOMIC DNA]</scope>
    <source>
        <strain evidence="10">TSY1</strain>
    </source>
</reference>
<comment type="similarity">
    <text evidence="2 7">Belongs to the precorrin methyltransferase family.</text>
</comment>
<evidence type="ECO:0000256" key="7">
    <source>
        <dbReference type="PIRNR" id="PIRNR036427"/>
    </source>
</evidence>
<keyword evidence="10" id="KW-1185">Reference proteome</keyword>
<protein>
    <recommendedName>
        <fullName evidence="8">Tetrapyrrole methylase domain-containing protein</fullName>
    </recommendedName>
</protein>
<dbReference type="GO" id="GO:0030788">
    <property type="term" value="F:precorrin-2 C20-methyltransferase activity"/>
    <property type="evidence" value="ECO:0007669"/>
    <property type="project" value="InterPro"/>
</dbReference>
<dbReference type="Gene3D" id="3.40.1010.10">
    <property type="entry name" value="Cobalt-precorrin-4 Transmethylase, Domain 1"/>
    <property type="match status" value="1"/>
</dbReference>
<comment type="caution">
    <text evidence="9">The sequence shown here is derived from an EMBL/GenBank/DDBJ whole genome shotgun (WGS) entry which is preliminary data.</text>
</comment>
<dbReference type="PANTHER" id="PTHR43467">
    <property type="entry name" value="COBALT-PRECORRIN-2 C(20)-METHYLTRANSFERASE"/>
    <property type="match status" value="1"/>
</dbReference>
<evidence type="ECO:0000313" key="10">
    <source>
        <dbReference type="Proteomes" id="UP000019141"/>
    </source>
</evidence>
<dbReference type="PANTHER" id="PTHR43467:SF2">
    <property type="entry name" value="COBALT-PRECORRIN-2 C(20)-METHYLTRANSFERASE"/>
    <property type="match status" value="1"/>
</dbReference>